<accession>A0A2S9XTW0</accession>
<dbReference type="Gene3D" id="2.80.10.50">
    <property type="match status" value="1"/>
</dbReference>
<feature type="region of interest" description="Disordered" evidence="1">
    <location>
        <begin position="36"/>
        <end position="68"/>
    </location>
</feature>
<feature type="chain" id="PRO_5015559827" evidence="2">
    <location>
        <begin position="24"/>
        <end position="607"/>
    </location>
</feature>
<dbReference type="EMBL" id="PVNL01000135">
    <property type="protein sequence ID" value="PRP96317.1"/>
    <property type="molecule type" value="Genomic_DNA"/>
</dbReference>
<feature type="compositionally biased region" description="Acidic residues" evidence="1">
    <location>
        <begin position="36"/>
        <end position="52"/>
    </location>
</feature>
<evidence type="ECO:0000313" key="4">
    <source>
        <dbReference type="Proteomes" id="UP000238823"/>
    </source>
</evidence>
<dbReference type="RefSeq" id="WP_146158533.1">
    <property type="nucleotide sequence ID" value="NZ_PVNL01000135.1"/>
</dbReference>
<sequence length="607" mass="60710">MTNQAISFSTASLVICLAGLAFACDTEDFDAPAEDLDAPAEDFDAPAEDLDAPAEGSDPESASYAGPEPTPVAGGDCCTTDSSPGCVDASVEACVCAADSYCCTTAWDALCVSEVESLGCGSCDTAYCCAAETTPGCVLPSVESCVCAVDSYCCTTAWDATCTNEVESLGCGSCAMGWAVGIGDSQSETVEPSGAVATDASGNVYVLGTFYSATIDLGGGPQARQGYSDVFLVSFAADGSYRWSRRIGGDSWDYGRGVGVDGSGNVYVTGESEGTLDLGGGSLPASAGTRDLFVGSYTSTGTHRWSQRHGAAATSLLAGDLAVDAAGNLVVVGRLDGSVSLGGSVLTDAGSTDMFVLALDNAGVHRWSRALGGTGSDAGTGVAVDSSGGAVITGHFSGSVDFGTGVMISAGSSDGATVRLQPNGSTDWARRYGSTSIDIAQDVALDAQGRTYMIGTFAGTVNLGDGPRTAAGSSEVLLAGYGPTGILLWSRRVGGGGLDYGRGITIDNDYEVVATGSFFGTAADFGGAALTGAGGYDVFLASYSANDGAHRWSTRFGTAATEEGYDLSVAPSGSVAMVGTFASTLPVADTTLSSAGGSDVFVASLLP</sequence>
<proteinExistence type="predicted"/>
<dbReference type="PANTHER" id="PTHR35580">
    <property type="entry name" value="CELL SURFACE GLYCOPROTEIN (S-LAYER PROTEIN)-LIKE PROTEIN"/>
    <property type="match status" value="1"/>
</dbReference>
<dbReference type="Pfam" id="PF06739">
    <property type="entry name" value="SBBP"/>
    <property type="match status" value="1"/>
</dbReference>
<dbReference type="InterPro" id="IPR052918">
    <property type="entry name" value="Motility_Chemotaxis_Reg"/>
</dbReference>
<dbReference type="Proteomes" id="UP000238823">
    <property type="component" value="Unassembled WGS sequence"/>
</dbReference>
<evidence type="ECO:0000256" key="1">
    <source>
        <dbReference type="SAM" id="MobiDB-lite"/>
    </source>
</evidence>
<dbReference type="PANTHER" id="PTHR35580:SF1">
    <property type="entry name" value="PHYTASE-LIKE DOMAIN-CONTAINING PROTEIN"/>
    <property type="match status" value="1"/>
</dbReference>
<keyword evidence="2" id="KW-0732">Signal</keyword>
<dbReference type="AlphaFoldDB" id="A0A2S9XTW0"/>
<dbReference type="InterPro" id="IPR010620">
    <property type="entry name" value="SBBP_repeat"/>
</dbReference>
<dbReference type="OrthoDB" id="5522807at2"/>
<comment type="caution">
    <text evidence="3">The sequence shown here is derived from an EMBL/GenBank/DDBJ whole genome shotgun (WGS) entry which is preliminary data.</text>
</comment>
<evidence type="ECO:0000256" key="2">
    <source>
        <dbReference type="SAM" id="SignalP"/>
    </source>
</evidence>
<protein>
    <submittedName>
        <fullName evidence="3">Beta-propeller repeat protein</fullName>
    </submittedName>
</protein>
<gene>
    <name evidence="3" type="ORF">ENSA7_71320</name>
</gene>
<reference evidence="3 4" key="1">
    <citation type="submission" date="2018-03" db="EMBL/GenBank/DDBJ databases">
        <title>Draft Genome Sequences of the Obligatory Marine Myxobacteria Enhygromyxa salina SWB007.</title>
        <authorList>
            <person name="Poehlein A."/>
            <person name="Moghaddam J.A."/>
            <person name="Harms H."/>
            <person name="Alanjari M."/>
            <person name="Koenig G.M."/>
            <person name="Daniel R."/>
            <person name="Schaeberle T.F."/>
        </authorList>
    </citation>
    <scope>NUCLEOTIDE SEQUENCE [LARGE SCALE GENOMIC DNA]</scope>
    <source>
        <strain evidence="3 4">SWB007</strain>
    </source>
</reference>
<feature type="signal peptide" evidence="2">
    <location>
        <begin position="1"/>
        <end position="23"/>
    </location>
</feature>
<organism evidence="3 4">
    <name type="scientific">Enhygromyxa salina</name>
    <dbReference type="NCBI Taxonomy" id="215803"/>
    <lineage>
        <taxon>Bacteria</taxon>
        <taxon>Pseudomonadati</taxon>
        <taxon>Myxococcota</taxon>
        <taxon>Polyangia</taxon>
        <taxon>Nannocystales</taxon>
        <taxon>Nannocystaceae</taxon>
        <taxon>Enhygromyxa</taxon>
    </lineage>
</organism>
<name>A0A2S9XTW0_9BACT</name>
<evidence type="ECO:0000313" key="3">
    <source>
        <dbReference type="EMBL" id="PRP96317.1"/>
    </source>
</evidence>